<keyword evidence="5" id="KW-1185">Reference proteome</keyword>
<sequence>MSKNFKLMKGNEAIAESALRAGCRFYAGYPITPQSEILEYMSAHMAEYGGTFIQGESEIASMSMLWGAAACGTRVMTSSSGPGYDLKQEGISYLSSYNLPAVLIDVMRYGVGDGEITEGQDSYWIATRGGGHGDSRQIVLTPASVQECAELTYQAFDIAEKYRTVVIVLSDGGISQMIEKVVLPEAKEHDGSKFDWAIKGYKNPEEPKVKVTNLDRSMDYGEYDSMMRKKFVAMHENEQRWEEFMTEGAELILVAYGISSRVCKSAVRRAREAGIRLGLIRPITVWPYPEKAFASLPADLKGLVSVEMSLSSQMGQDIRLATKYSVPLYGYLTTKYVPTAQGIVDYCKSILAGNEKELEVY</sequence>
<dbReference type="InterPro" id="IPR029061">
    <property type="entry name" value="THDP-binding"/>
</dbReference>
<dbReference type="SUPFAM" id="SSF52518">
    <property type="entry name" value="Thiamin diphosphate-binding fold (THDP-binding)"/>
    <property type="match status" value="1"/>
</dbReference>
<dbReference type="STRING" id="1122155.SAMN02745158_02585"/>
<evidence type="ECO:0000313" key="4">
    <source>
        <dbReference type="EMBL" id="SHF11687.1"/>
    </source>
</evidence>
<dbReference type="CDD" id="cd07034">
    <property type="entry name" value="TPP_PYR_PFOR_IOR-alpha_like"/>
    <property type="match status" value="1"/>
</dbReference>
<dbReference type="PANTHER" id="PTHR43088">
    <property type="entry name" value="SUBUNIT OF PYRUVATE:FLAVODOXIN OXIDOREDUCTASE-RELATED"/>
    <property type="match status" value="1"/>
</dbReference>
<dbReference type="AlphaFoldDB" id="A0A1M4Z1K5"/>
<dbReference type="InterPro" id="IPR052368">
    <property type="entry name" value="2-oxoacid_oxidoreductase"/>
</dbReference>
<evidence type="ECO:0000313" key="5">
    <source>
        <dbReference type="Proteomes" id="UP000184245"/>
    </source>
</evidence>
<evidence type="ECO:0000259" key="2">
    <source>
        <dbReference type="Pfam" id="PF01855"/>
    </source>
</evidence>
<dbReference type="PANTHER" id="PTHR43088:SF1">
    <property type="entry name" value="SUBUNIT OF PYRUVATE:FLAVODOXIN OXIDOREDUCTASE"/>
    <property type="match status" value="1"/>
</dbReference>
<dbReference type="Pfam" id="PF17147">
    <property type="entry name" value="PFOR_II"/>
    <property type="match status" value="1"/>
</dbReference>
<keyword evidence="1" id="KW-0560">Oxidoreductase</keyword>
<feature type="domain" description="Pyruvate flavodoxin/ferredoxin oxidoreductase pyrimidine binding" evidence="2">
    <location>
        <begin position="17"/>
        <end position="192"/>
    </location>
</feature>
<dbReference type="GO" id="GO:0016491">
    <property type="term" value="F:oxidoreductase activity"/>
    <property type="evidence" value="ECO:0007669"/>
    <property type="project" value="UniProtKB-KW"/>
</dbReference>
<dbReference type="InterPro" id="IPR002880">
    <property type="entry name" value="Pyrv_Fd/Flavodoxin_OxRdtase_N"/>
</dbReference>
<evidence type="ECO:0000259" key="3">
    <source>
        <dbReference type="Pfam" id="PF17147"/>
    </source>
</evidence>
<dbReference type="Gene3D" id="3.40.50.920">
    <property type="match status" value="1"/>
</dbReference>
<protein>
    <submittedName>
        <fullName evidence="4">2-oxoglutarate ferredoxin oxidoreductase subunit alpha</fullName>
    </submittedName>
</protein>
<reference evidence="4 5" key="1">
    <citation type="submission" date="2016-11" db="EMBL/GenBank/DDBJ databases">
        <authorList>
            <person name="Jaros S."/>
            <person name="Januszkiewicz K."/>
            <person name="Wedrychowicz H."/>
        </authorList>
    </citation>
    <scope>NUCLEOTIDE SEQUENCE [LARGE SCALE GENOMIC DNA]</scope>
    <source>
        <strain evidence="4 5">DSM 17459</strain>
    </source>
</reference>
<dbReference type="EMBL" id="FQVI01000013">
    <property type="protein sequence ID" value="SHF11687.1"/>
    <property type="molecule type" value="Genomic_DNA"/>
</dbReference>
<dbReference type="Proteomes" id="UP000184245">
    <property type="component" value="Unassembled WGS sequence"/>
</dbReference>
<feature type="domain" description="Pyruvate:ferredoxin oxidoreductase core" evidence="3">
    <location>
        <begin position="249"/>
        <end position="328"/>
    </location>
</feature>
<proteinExistence type="predicted"/>
<gene>
    <name evidence="4" type="ORF">SAMN02745158_02585</name>
</gene>
<name>A0A1M4Z1K5_9CLOT</name>
<dbReference type="InterPro" id="IPR009014">
    <property type="entry name" value="Transketo_C/PFOR_II"/>
</dbReference>
<organism evidence="4 5">
    <name type="scientific">Lactonifactor longoviformis DSM 17459</name>
    <dbReference type="NCBI Taxonomy" id="1122155"/>
    <lineage>
        <taxon>Bacteria</taxon>
        <taxon>Bacillati</taxon>
        <taxon>Bacillota</taxon>
        <taxon>Clostridia</taxon>
        <taxon>Eubacteriales</taxon>
        <taxon>Clostridiaceae</taxon>
        <taxon>Lactonifactor</taxon>
    </lineage>
</organism>
<dbReference type="OrthoDB" id="9794954at2"/>
<dbReference type="Gene3D" id="3.40.50.970">
    <property type="match status" value="1"/>
</dbReference>
<dbReference type="NCBIfam" id="NF005507">
    <property type="entry name" value="PRK07119.1"/>
    <property type="match status" value="1"/>
</dbReference>
<dbReference type="Pfam" id="PF01855">
    <property type="entry name" value="POR_N"/>
    <property type="match status" value="1"/>
</dbReference>
<evidence type="ECO:0000256" key="1">
    <source>
        <dbReference type="ARBA" id="ARBA00023002"/>
    </source>
</evidence>
<dbReference type="InterPro" id="IPR033412">
    <property type="entry name" value="PFOR_II"/>
</dbReference>
<dbReference type="SUPFAM" id="SSF52922">
    <property type="entry name" value="TK C-terminal domain-like"/>
    <property type="match status" value="1"/>
</dbReference>
<accession>A0A1M4Z1K5</accession>
<dbReference type="RefSeq" id="WP_072852395.1">
    <property type="nucleotide sequence ID" value="NZ_FQVI01000013.1"/>
</dbReference>